<proteinExistence type="predicted"/>
<dbReference type="EMBL" id="AP014648">
    <property type="protein sequence ID" value="BAQ17345.1"/>
    <property type="molecule type" value="Genomic_DNA"/>
</dbReference>
<dbReference type="InterPro" id="IPR001867">
    <property type="entry name" value="OmpR/PhoB-type_DNA-bd"/>
</dbReference>
<keyword evidence="5" id="KW-0804">Transcription</keyword>
<dbReference type="SUPFAM" id="SSF52172">
    <property type="entry name" value="CheY-like"/>
    <property type="match status" value="1"/>
</dbReference>
<evidence type="ECO:0000256" key="5">
    <source>
        <dbReference type="ARBA" id="ARBA00023163"/>
    </source>
</evidence>
<keyword evidence="1 6" id="KW-0597">Phosphoprotein</keyword>
<accession>A0A0A8K356</accession>
<dbReference type="CDD" id="cd00383">
    <property type="entry name" value="trans_reg_C"/>
    <property type="match status" value="1"/>
</dbReference>
<keyword evidence="11" id="KW-1185">Reference proteome</keyword>
<evidence type="ECO:0000256" key="3">
    <source>
        <dbReference type="ARBA" id="ARBA00023015"/>
    </source>
</evidence>
<evidence type="ECO:0000256" key="1">
    <source>
        <dbReference type="ARBA" id="ARBA00022553"/>
    </source>
</evidence>
<dbReference type="PANTHER" id="PTHR48111">
    <property type="entry name" value="REGULATOR OF RPOS"/>
    <property type="match status" value="1"/>
</dbReference>
<dbReference type="SMART" id="SM00862">
    <property type="entry name" value="Trans_reg_C"/>
    <property type="match status" value="1"/>
</dbReference>
<dbReference type="PROSITE" id="PS50110">
    <property type="entry name" value="RESPONSE_REGULATORY"/>
    <property type="match status" value="1"/>
</dbReference>
<dbReference type="SMART" id="SM00448">
    <property type="entry name" value="REC"/>
    <property type="match status" value="1"/>
</dbReference>
<evidence type="ECO:0000313" key="11">
    <source>
        <dbReference type="Proteomes" id="UP000031643"/>
    </source>
</evidence>
<dbReference type="RefSeq" id="WP_045366841.1">
    <property type="nucleotide sequence ID" value="NZ_AP014648.1"/>
</dbReference>
<dbReference type="Proteomes" id="UP000031643">
    <property type="component" value="Chromosome"/>
</dbReference>
<dbReference type="PROSITE" id="PS51755">
    <property type="entry name" value="OMPR_PHOB"/>
    <property type="match status" value="1"/>
</dbReference>
<sequence>MRVLLVEDDNEIAKRLMAGLSQAGFTVERADNGTDGYTMGLDEEYAAAVLDLGLPEMQGIDVLKRWRAAHRTLPVLILTARGTWAEKVDGLNAGADDYVTKPFHVPEVAARLRALVRRASGIASAVLTHRGIELDTGSGSVLLNGTPVKLTAREMKMLTYFLHRIGRIVSQAELAEHLYALEDSRESNTIEVYVSRLRRKLGSDIITTVRGLGYRMD</sequence>
<dbReference type="GO" id="GO:0000156">
    <property type="term" value="F:phosphorelay response regulator activity"/>
    <property type="evidence" value="ECO:0007669"/>
    <property type="project" value="TreeGrafter"/>
</dbReference>
<name>A0A0A8K356_9HYPH</name>
<keyword evidence="2" id="KW-0902">Two-component regulatory system</keyword>
<keyword evidence="3" id="KW-0805">Transcription regulation</keyword>
<dbReference type="STRING" id="1384459.GL4_1893"/>
<dbReference type="Gene3D" id="3.40.50.2300">
    <property type="match status" value="1"/>
</dbReference>
<evidence type="ECO:0000259" key="8">
    <source>
        <dbReference type="PROSITE" id="PS50110"/>
    </source>
</evidence>
<dbReference type="Gene3D" id="6.10.250.690">
    <property type="match status" value="1"/>
</dbReference>
<evidence type="ECO:0000259" key="9">
    <source>
        <dbReference type="PROSITE" id="PS51755"/>
    </source>
</evidence>
<organism evidence="10 11">
    <name type="scientific">Methyloceanibacter caenitepidi</name>
    <dbReference type="NCBI Taxonomy" id="1384459"/>
    <lineage>
        <taxon>Bacteria</taxon>
        <taxon>Pseudomonadati</taxon>
        <taxon>Pseudomonadota</taxon>
        <taxon>Alphaproteobacteria</taxon>
        <taxon>Hyphomicrobiales</taxon>
        <taxon>Hyphomicrobiaceae</taxon>
        <taxon>Methyloceanibacter</taxon>
    </lineage>
</organism>
<dbReference type="InterPro" id="IPR036388">
    <property type="entry name" value="WH-like_DNA-bd_sf"/>
</dbReference>
<dbReference type="GO" id="GO:0000976">
    <property type="term" value="F:transcription cis-regulatory region binding"/>
    <property type="evidence" value="ECO:0007669"/>
    <property type="project" value="TreeGrafter"/>
</dbReference>
<dbReference type="InterPro" id="IPR039420">
    <property type="entry name" value="WalR-like"/>
</dbReference>
<evidence type="ECO:0000256" key="4">
    <source>
        <dbReference type="ARBA" id="ARBA00023125"/>
    </source>
</evidence>
<dbReference type="OrthoDB" id="9802426at2"/>
<evidence type="ECO:0000313" key="10">
    <source>
        <dbReference type="EMBL" id="BAQ17345.1"/>
    </source>
</evidence>
<feature type="domain" description="Response regulatory" evidence="8">
    <location>
        <begin position="2"/>
        <end position="116"/>
    </location>
</feature>
<evidence type="ECO:0000256" key="2">
    <source>
        <dbReference type="ARBA" id="ARBA00023012"/>
    </source>
</evidence>
<gene>
    <name evidence="10" type="ORF">GL4_1893</name>
</gene>
<dbReference type="HOGENOM" id="CLU_000445_30_1_5"/>
<dbReference type="Pfam" id="PF00072">
    <property type="entry name" value="Response_reg"/>
    <property type="match status" value="1"/>
</dbReference>
<reference evidence="10 11" key="1">
    <citation type="submission" date="2014-09" db="EMBL/GenBank/DDBJ databases">
        <title>Genome sequencing of Methyloceanibacter caenitepidi Gela4.</title>
        <authorList>
            <person name="Takeuchi M."/>
            <person name="Susumu S."/>
            <person name="Kamagata Y."/>
            <person name="Oshima K."/>
            <person name="Hattori M."/>
            <person name="Iwasaki W."/>
        </authorList>
    </citation>
    <scope>NUCLEOTIDE SEQUENCE [LARGE SCALE GENOMIC DNA]</scope>
    <source>
        <strain evidence="10 11">Gela4</strain>
    </source>
</reference>
<dbReference type="GO" id="GO:0006355">
    <property type="term" value="P:regulation of DNA-templated transcription"/>
    <property type="evidence" value="ECO:0007669"/>
    <property type="project" value="InterPro"/>
</dbReference>
<evidence type="ECO:0000256" key="6">
    <source>
        <dbReference type="PROSITE-ProRule" id="PRU00169"/>
    </source>
</evidence>
<feature type="domain" description="OmpR/PhoB-type" evidence="9">
    <location>
        <begin position="124"/>
        <end position="217"/>
    </location>
</feature>
<protein>
    <submittedName>
        <fullName evidence="10">Two component response regulator</fullName>
    </submittedName>
</protein>
<dbReference type="FunFam" id="3.40.50.2300:FF:000002">
    <property type="entry name" value="DNA-binding response regulator PhoP"/>
    <property type="match status" value="1"/>
</dbReference>
<dbReference type="AlphaFoldDB" id="A0A0A8K356"/>
<dbReference type="Gene3D" id="1.10.10.10">
    <property type="entry name" value="Winged helix-like DNA-binding domain superfamily/Winged helix DNA-binding domain"/>
    <property type="match status" value="1"/>
</dbReference>
<dbReference type="InterPro" id="IPR001789">
    <property type="entry name" value="Sig_transdc_resp-reg_receiver"/>
</dbReference>
<dbReference type="KEGG" id="mcg:GL4_1893"/>
<feature type="modified residue" description="4-aspartylphosphate" evidence="6">
    <location>
        <position position="51"/>
    </location>
</feature>
<dbReference type="InterPro" id="IPR011006">
    <property type="entry name" value="CheY-like_superfamily"/>
</dbReference>
<dbReference type="Pfam" id="PF00486">
    <property type="entry name" value="Trans_reg_C"/>
    <property type="match status" value="1"/>
</dbReference>
<dbReference type="CDD" id="cd19934">
    <property type="entry name" value="REC_OmpR_EcPhoP-like"/>
    <property type="match status" value="1"/>
</dbReference>
<dbReference type="PANTHER" id="PTHR48111:SF37">
    <property type="entry name" value="RESPONSE REGULATOR PROTEIN CARR"/>
    <property type="match status" value="1"/>
</dbReference>
<dbReference type="GO" id="GO:0005829">
    <property type="term" value="C:cytosol"/>
    <property type="evidence" value="ECO:0007669"/>
    <property type="project" value="TreeGrafter"/>
</dbReference>
<feature type="DNA-binding region" description="OmpR/PhoB-type" evidence="7">
    <location>
        <begin position="124"/>
        <end position="217"/>
    </location>
</feature>
<evidence type="ECO:0000256" key="7">
    <source>
        <dbReference type="PROSITE-ProRule" id="PRU01091"/>
    </source>
</evidence>
<dbReference type="GO" id="GO:0032993">
    <property type="term" value="C:protein-DNA complex"/>
    <property type="evidence" value="ECO:0007669"/>
    <property type="project" value="TreeGrafter"/>
</dbReference>
<keyword evidence="4 7" id="KW-0238">DNA-binding</keyword>